<protein>
    <submittedName>
        <fullName evidence="9">Sin3 histone deacetylase corepressor complex component sds3</fullName>
    </submittedName>
</protein>
<proteinExistence type="predicted"/>
<dbReference type="AlphaFoldDB" id="A0A183K8T3"/>
<evidence type="ECO:0000256" key="1">
    <source>
        <dbReference type="ARBA" id="ARBA00004123"/>
    </source>
</evidence>
<evidence type="ECO:0000256" key="6">
    <source>
        <dbReference type="SAM" id="MobiDB-lite"/>
    </source>
</evidence>
<feature type="region of interest" description="Disordered" evidence="6">
    <location>
        <begin position="203"/>
        <end position="247"/>
    </location>
</feature>
<name>A0A183K8T3_9TREM</name>
<reference evidence="9" key="1">
    <citation type="submission" date="2016-06" db="UniProtKB">
        <authorList>
            <consortium name="WormBaseParasite"/>
        </authorList>
    </citation>
    <scope>IDENTIFICATION</scope>
</reference>
<evidence type="ECO:0000256" key="4">
    <source>
        <dbReference type="ARBA" id="ARBA00023163"/>
    </source>
</evidence>
<evidence type="ECO:0000256" key="2">
    <source>
        <dbReference type="ARBA" id="ARBA00022491"/>
    </source>
</evidence>
<dbReference type="SMART" id="SM01401">
    <property type="entry name" value="Sds3"/>
    <property type="match status" value="1"/>
</dbReference>
<feature type="region of interest" description="Disordered" evidence="6">
    <location>
        <begin position="464"/>
        <end position="495"/>
    </location>
</feature>
<sequence>MKRKHTEKSAYVSAPVMPTSVQEDLSDVSDDFEDTYNTEVANIQTQLDQLDNKTHPEFVKIREEIETWYSEQKQRIQILHEHKLDTIYREYTKEAEACDRDCEHEKRRIQAYLVSLCEELKRRLEHDKRSIELTPSGDILEFKPAITRKLRRRAIGGVGSGVSVGSGGGNDVSASNPANFMYWGDLLLCGSHWPVNSNLSTRLQKPNSNDSYSSSAIANSNDENTDPIQSSSNLENEPKENALSDVTGISCSNTTSSVFQSTALSSSLSITSALTTTATMPTTTSITSTTFNSTSRSNIFGTLGLNPFDGSLLSHLLASMNNNTSLTNFYTNPSYCISNTPDNINNVGDFLTNGGVAVNSSCNSTAVAVAAVAAGLIMPSNGTGTIGLSNNIRLSPATALGCGLVPLLNNTNNNHIHSSSTSIRKRRHQNTAPSAQLNLLLPEHEIYADLTIIHRACSKVSNIPNGTSMSSGSRKHSSHTTSNNSNYTPNNTSNTSQLCCNSPLSPSLGKCYEDNCGSSRLTKDSNTTTMNTPLFSSHSMGSPNSFNSASVGDLSVTRTGARTTGTGHIGTNSSMNNQSNTSFSVWIDDGRLYYGHKCYQIGASVILEGRDGSSHRCTGTIASIGVQDIAIRRCSDHGICRVTVQQLKQGRYAIWPNKSE</sequence>
<evidence type="ECO:0000313" key="9">
    <source>
        <dbReference type="WBParaSite" id="SCUD_0001141301-mRNA-1"/>
    </source>
</evidence>
<dbReference type="Proteomes" id="UP000279833">
    <property type="component" value="Unassembled WGS sequence"/>
</dbReference>
<dbReference type="OrthoDB" id="70376at2759"/>
<evidence type="ECO:0000313" key="8">
    <source>
        <dbReference type="Proteomes" id="UP000279833"/>
    </source>
</evidence>
<dbReference type="STRING" id="6186.A0A183K8T3"/>
<dbReference type="EMBL" id="UZAK01034398">
    <property type="protein sequence ID" value="VDP44452.1"/>
    <property type="molecule type" value="Genomic_DNA"/>
</dbReference>
<feature type="compositionally biased region" description="Polar residues" evidence="6">
    <location>
        <begin position="203"/>
        <end position="235"/>
    </location>
</feature>
<comment type="subcellular location">
    <subcellularLocation>
        <location evidence="1">Nucleus</location>
    </subcellularLocation>
</comment>
<reference evidence="7 8" key="2">
    <citation type="submission" date="2018-11" db="EMBL/GenBank/DDBJ databases">
        <authorList>
            <consortium name="Pathogen Informatics"/>
        </authorList>
    </citation>
    <scope>NUCLEOTIDE SEQUENCE [LARGE SCALE GENOMIC DNA]</scope>
    <source>
        <strain evidence="7">Dakar</strain>
        <strain evidence="8">Dakar, Senegal</strain>
    </source>
</reference>
<dbReference type="InterPro" id="IPR013907">
    <property type="entry name" value="Sds3"/>
</dbReference>
<dbReference type="GO" id="GO:0005654">
    <property type="term" value="C:nucleoplasm"/>
    <property type="evidence" value="ECO:0007669"/>
    <property type="project" value="UniProtKB-ARBA"/>
</dbReference>
<feature type="compositionally biased region" description="Low complexity" evidence="6">
    <location>
        <begin position="479"/>
        <end position="495"/>
    </location>
</feature>
<keyword evidence="8" id="KW-1185">Reference proteome</keyword>
<keyword evidence="4" id="KW-0804">Transcription</keyword>
<keyword evidence="3" id="KW-0805">Transcription regulation</keyword>
<keyword evidence="2" id="KW-0678">Repressor</keyword>
<organism evidence="9">
    <name type="scientific">Schistosoma curassoni</name>
    <dbReference type="NCBI Taxonomy" id="6186"/>
    <lineage>
        <taxon>Eukaryota</taxon>
        <taxon>Metazoa</taxon>
        <taxon>Spiralia</taxon>
        <taxon>Lophotrochozoa</taxon>
        <taxon>Platyhelminthes</taxon>
        <taxon>Trematoda</taxon>
        <taxon>Digenea</taxon>
        <taxon>Strigeidida</taxon>
        <taxon>Schistosomatoidea</taxon>
        <taxon>Schistosomatidae</taxon>
        <taxon>Schistosoma</taxon>
    </lineage>
</organism>
<evidence type="ECO:0000313" key="7">
    <source>
        <dbReference type="EMBL" id="VDP44452.1"/>
    </source>
</evidence>
<keyword evidence="5" id="KW-0539">Nucleus</keyword>
<dbReference type="PANTHER" id="PTHR21964">
    <property type="entry name" value="BREAST CANCER METASTASIS-SUPPRESSOR 1"/>
    <property type="match status" value="1"/>
</dbReference>
<dbReference type="GO" id="GO:0010468">
    <property type="term" value="P:regulation of gene expression"/>
    <property type="evidence" value="ECO:0007669"/>
    <property type="project" value="UniProtKB-ARBA"/>
</dbReference>
<dbReference type="WBParaSite" id="SCUD_0001141301-mRNA-1">
    <property type="protein sequence ID" value="SCUD_0001141301-mRNA-1"/>
    <property type="gene ID" value="SCUD_0001141301"/>
</dbReference>
<dbReference type="Pfam" id="PF08598">
    <property type="entry name" value="Sds3"/>
    <property type="match status" value="1"/>
</dbReference>
<accession>A0A183K8T3</accession>
<gene>
    <name evidence="7" type="ORF">SCUD_LOCUS11413</name>
</gene>
<evidence type="ECO:0000256" key="3">
    <source>
        <dbReference type="ARBA" id="ARBA00023015"/>
    </source>
</evidence>
<evidence type="ECO:0000256" key="5">
    <source>
        <dbReference type="ARBA" id="ARBA00023242"/>
    </source>
</evidence>